<sequence length="354" mass="39185">MSQQDHSQPKSFSLGRILLIAVPAAAIAWGVQSYWDNAREQAEKKTEQNTVRNLLGTESANKLAKEFTDADGDLLADPPEDEAKLQDPDELVFSYYASTEEGDEQQTWKTFTEALSQRTGKPVKYVRFADVSEQLRALREGTLHMTAFGTGAVPTAVNKSGFTPLCCFADTDGNYSYTMKIIVPADSDIKKVEDLRGKRFTFTRPRSNSGYKAALAMLLADHDMQPERDYAWGFSYGHENSIAGVADKQFEAAAVASDVLDREIAAGKISEDSIRTIYESKPFPPGVLGYVSNLTPELREAIRETVAEFKIDGTPLAEYGAGKPIELAMVSYKKDWAPVRDINKAVEEAREQVQ</sequence>
<reference evidence="4 5" key="1">
    <citation type="submission" date="2019-02" db="EMBL/GenBank/DDBJ databases">
        <title>Deep-cultivation of Planctomycetes and their phenomic and genomic characterization uncovers novel biology.</title>
        <authorList>
            <person name="Wiegand S."/>
            <person name="Jogler M."/>
            <person name="Boedeker C."/>
            <person name="Pinto D."/>
            <person name="Vollmers J."/>
            <person name="Rivas-Marin E."/>
            <person name="Kohn T."/>
            <person name="Peeters S.H."/>
            <person name="Heuer A."/>
            <person name="Rast P."/>
            <person name="Oberbeckmann S."/>
            <person name="Bunk B."/>
            <person name="Jeske O."/>
            <person name="Meyerdierks A."/>
            <person name="Storesund J.E."/>
            <person name="Kallscheuer N."/>
            <person name="Luecker S."/>
            <person name="Lage O.M."/>
            <person name="Pohl T."/>
            <person name="Merkel B.J."/>
            <person name="Hornburger P."/>
            <person name="Mueller R.-W."/>
            <person name="Bruemmer F."/>
            <person name="Labrenz M."/>
            <person name="Spormann A.M."/>
            <person name="Op den Camp H."/>
            <person name="Overmann J."/>
            <person name="Amann R."/>
            <person name="Jetten M.S.M."/>
            <person name="Mascher T."/>
            <person name="Medema M.H."/>
            <person name="Devos D.P."/>
            <person name="Kaster A.-K."/>
            <person name="Ovreas L."/>
            <person name="Rohde M."/>
            <person name="Galperin M.Y."/>
            <person name="Jogler C."/>
        </authorList>
    </citation>
    <scope>NUCLEOTIDE SEQUENCE [LARGE SCALE GENOMIC DNA]</scope>
    <source>
        <strain evidence="4 5">HG15A2</strain>
    </source>
</reference>
<keyword evidence="3" id="KW-1133">Transmembrane helix</keyword>
<dbReference type="OrthoDB" id="9781943at2"/>
<protein>
    <submittedName>
        <fullName evidence="4">Phosphate-import protein PhnD</fullName>
    </submittedName>
</protein>
<dbReference type="PANTHER" id="PTHR35841">
    <property type="entry name" value="PHOSPHONATES-BINDING PERIPLASMIC PROTEIN"/>
    <property type="match status" value="1"/>
</dbReference>
<dbReference type="KEGG" id="amob:HG15A2_48750"/>
<dbReference type="SUPFAM" id="SSF53850">
    <property type="entry name" value="Periplasmic binding protein-like II"/>
    <property type="match status" value="1"/>
</dbReference>
<keyword evidence="3" id="KW-0472">Membrane</keyword>
<dbReference type="RefSeq" id="WP_145063728.1">
    <property type="nucleotide sequence ID" value="NZ_CP036263.1"/>
</dbReference>
<evidence type="ECO:0000313" key="4">
    <source>
        <dbReference type="EMBL" id="QDT01533.1"/>
    </source>
</evidence>
<dbReference type="AlphaFoldDB" id="A0A517N326"/>
<dbReference type="EMBL" id="CP036263">
    <property type="protein sequence ID" value="QDT01533.1"/>
    <property type="molecule type" value="Genomic_DNA"/>
</dbReference>
<evidence type="ECO:0000256" key="2">
    <source>
        <dbReference type="ARBA" id="ARBA00022729"/>
    </source>
</evidence>
<evidence type="ECO:0000256" key="3">
    <source>
        <dbReference type="SAM" id="Phobius"/>
    </source>
</evidence>
<dbReference type="GO" id="GO:0055085">
    <property type="term" value="P:transmembrane transport"/>
    <property type="evidence" value="ECO:0007669"/>
    <property type="project" value="InterPro"/>
</dbReference>
<keyword evidence="2" id="KW-0732">Signal</keyword>
<accession>A0A517N326</accession>
<gene>
    <name evidence="4" type="primary">phnD_2</name>
    <name evidence="4" type="ORF">HG15A2_48750</name>
</gene>
<feature type="transmembrane region" description="Helical" evidence="3">
    <location>
        <begin position="12"/>
        <end position="35"/>
    </location>
</feature>
<comment type="similarity">
    <text evidence="1">Belongs to the phosphate/phosphite/phosphonate binding protein family.</text>
</comment>
<dbReference type="Gene3D" id="3.40.190.10">
    <property type="entry name" value="Periplasmic binding protein-like II"/>
    <property type="match status" value="2"/>
</dbReference>
<keyword evidence="3" id="KW-0812">Transmembrane</keyword>
<dbReference type="Pfam" id="PF12974">
    <property type="entry name" value="Phosphonate-bd"/>
    <property type="match status" value="1"/>
</dbReference>
<dbReference type="Proteomes" id="UP000319852">
    <property type="component" value="Chromosome"/>
</dbReference>
<dbReference type="PANTHER" id="PTHR35841:SF1">
    <property type="entry name" value="PHOSPHONATES-BINDING PERIPLASMIC PROTEIN"/>
    <property type="match status" value="1"/>
</dbReference>
<organism evidence="4 5">
    <name type="scientific">Adhaeretor mobilis</name>
    <dbReference type="NCBI Taxonomy" id="1930276"/>
    <lineage>
        <taxon>Bacteria</taxon>
        <taxon>Pseudomonadati</taxon>
        <taxon>Planctomycetota</taxon>
        <taxon>Planctomycetia</taxon>
        <taxon>Pirellulales</taxon>
        <taxon>Lacipirellulaceae</taxon>
        <taxon>Adhaeretor</taxon>
    </lineage>
</organism>
<evidence type="ECO:0000256" key="1">
    <source>
        <dbReference type="ARBA" id="ARBA00007162"/>
    </source>
</evidence>
<proteinExistence type="inferred from homology"/>
<keyword evidence="5" id="KW-1185">Reference proteome</keyword>
<dbReference type="InterPro" id="IPR005770">
    <property type="entry name" value="PhnD"/>
</dbReference>
<name>A0A517N326_9BACT</name>
<dbReference type="GO" id="GO:0043190">
    <property type="term" value="C:ATP-binding cassette (ABC) transporter complex"/>
    <property type="evidence" value="ECO:0007669"/>
    <property type="project" value="InterPro"/>
</dbReference>
<dbReference type="NCBIfam" id="TIGR01098">
    <property type="entry name" value="3A0109s03R"/>
    <property type="match status" value="1"/>
</dbReference>
<evidence type="ECO:0000313" key="5">
    <source>
        <dbReference type="Proteomes" id="UP000319852"/>
    </source>
</evidence>